<reference evidence="7" key="1">
    <citation type="submission" date="2025-08" db="UniProtKB">
        <authorList>
            <consortium name="RefSeq"/>
        </authorList>
    </citation>
    <scope>IDENTIFICATION</scope>
    <source>
        <strain evidence="7">Ishihara</strain>
        <tissue evidence="7">Whole body</tissue>
    </source>
</reference>
<dbReference type="EC" id="3.4.19.12" evidence="3"/>
<evidence type="ECO:0000256" key="4">
    <source>
        <dbReference type="SAM" id="MobiDB-lite"/>
    </source>
</evidence>
<feature type="domain" description="USP" evidence="5">
    <location>
        <begin position="844"/>
        <end position="1168"/>
    </location>
</feature>
<dbReference type="Gene3D" id="3.90.70.10">
    <property type="entry name" value="Cysteine proteinases"/>
    <property type="match status" value="1"/>
</dbReference>
<comment type="catalytic activity">
    <reaction evidence="1">
        <text>Thiol-dependent hydrolysis of ester, thioester, amide, peptide and isopeptide bonds formed by the C-terminal Gly of ubiquitin (a 76-residue protein attached to proteins as an intracellular targeting signal).</text>
        <dbReference type="EC" id="3.4.19.12"/>
    </reaction>
</comment>
<evidence type="ECO:0000256" key="2">
    <source>
        <dbReference type="ARBA" id="ARBA00009085"/>
    </source>
</evidence>
<dbReference type="SUPFAM" id="SSF140856">
    <property type="entry name" value="USP8 N-terminal domain-like"/>
    <property type="match status" value="1"/>
</dbReference>
<dbReference type="CTD" id="9101"/>
<dbReference type="CDD" id="cd02674">
    <property type="entry name" value="Peptidase_C19R"/>
    <property type="match status" value="1"/>
</dbReference>
<dbReference type="InterPro" id="IPR018200">
    <property type="entry name" value="USP_CS"/>
</dbReference>
<dbReference type="GeneID" id="111348750"/>
<dbReference type="InterPro" id="IPR050185">
    <property type="entry name" value="Ub_carboxyl-term_hydrolase"/>
</dbReference>
<feature type="region of interest" description="Disordered" evidence="4">
    <location>
        <begin position="443"/>
        <end position="468"/>
    </location>
</feature>
<dbReference type="PROSITE" id="PS50235">
    <property type="entry name" value="USP_3"/>
    <property type="match status" value="1"/>
</dbReference>
<dbReference type="KEGG" id="sliu:111348750"/>
<feature type="compositionally biased region" description="Basic and acidic residues" evidence="4">
    <location>
        <begin position="443"/>
        <end position="454"/>
    </location>
</feature>
<feature type="region of interest" description="Disordered" evidence="4">
    <location>
        <begin position="757"/>
        <end position="826"/>
    </location>
</feature>
<proteinExistence type="inferred from homology"/>
<accession>A0A9J7DQ96</accession>
<keyword evidence="7" id="KW-0378">Hydrolase</keyword>
<dbReference type="Gene3D" id="1.20.58.80">
    <property type="entry name" value="Phosphotransferase system, lactose/cellobiose-type IIA subunit"/>
    <property type="match status" value="1"/>
</dbReference>
<keyword evidence="6" id="KW-1185">Reference proteome</keyword>
<dbReference type="InterPro" id="IPR015063">
    <property type="entry name" value="USP8_dimer"/>
</dbReference>
<feature type="region of interest" description="Disordered" evidence="4">
    <location>
        <begin position="325"/>
        <end position="344"/>
    </location>
</feature>
<evidence type="ECO:0000259" key="5">
    <source>
        <dbReference type="PROSITE" id="PS50235"/>
    </source>
</evidence>
<dbReference type="SUPFAM" id="SSF54001">
    <property type="entry name" value="Cysteine proteinases"/>
    <property type="match status" value="1"/>
</dbReference>
<dbReference type="GO" id="GO:0004843">
    <property type="term" value="F:cysteine-type deubiquitinase activity"/>
    <property type="evidence" value="ECO:0007669"/>
    <property type="project" value="UniProtKB-EC"/>
</dbReference>
<dbReference type="Gene3D" id="3.40.250.10">
    <property type="entry name" value="Rhodanese-like domain"/>
    <property type="match status" value="1"/>
</dbReference>
<dbReference type="SUPFAM" id="SSF52821">
    <property type="entry name" value="Rhodanese/Cell cycle control phosphatase"/>
    <property type="match status" value="1"/>
</dbReference>
<evidence type="ECO:0000313" key="7">
    <source>
        <dbReference type="RefSeq" id="XP_022815333.1"/>
    </source>
</evidence>
<dbReference type="PANTHER" id="PTHR21646">
    <property type="entry name" value="UBIQUITIN CARBOXYL-TERMINAL HYDROLASE"/>
    <property type="match status" value="1"/>
</dbReference>
<dbReference type="PANTHER" id="PTHR21646:SF46">
    <property type="entry name" value="UBIQUITIN CARBOXYL-TERMINAL HYDROLASE"/>
    <property type="match status" value="1"/>
</dbReference>
<dbReference type="RefSeq" id="XP_022815333.1">
    <property type="nucleotide sequence ID" value="XM_022959565.1"/>
</dbReference>
<gene>
    <name evidence="7" type="primary">LOC111348750</name>
</gene>
<dbReference type="Proteomes" id="UP000301870">
    <property type="component" value="Chromosome 8"/>
</dbReference>
<feature type="compositionally biased region" description="Basic residues" evidence="4">
    <location>
        <begin position="510"/>
        <end position="519"/>
    </location>
</feature>
<dbReference type="PROSITE" id="PS00972">
    <property type="entry name" value="USP_1"/>
    <property type="match status" value="1"/>
</dbReference>
<evidence type="ECO:0000256" key="3">
    <source>
        <dbReference type="ARBA" id="ARBA00012759"/>
    </source>
</evidence>
<dbReference type="InterPro" id="IPR038765">
    <property type="entry name" value="Papain-like_cys_pep_sf"/>
</dbReference>
<dbReference type="GO" id="GO:0016579">
    <property type="term" value="P:protein deubiquitination"/>
    <property type="evidence" value="ECO:0007669"/>
    <property type="project" value="InterPro"/>
</dbReference>
<dbReference type="InterPro" id="IPR036873">
    <property type="entry name" value="Rhodanese-like_dom_sf"/>
</dbReference>
<name>A0A9J7DQ96_SPOLT</name>
<evidence type="ECO:0000313" key="6">
    <source>
        <dbReference type="Proteomes" id="UP000301870"/>
    </source>
</evidence>
<evidence type="ECO:0000256" key="1">
    <source>
        <dbReference type="ARBA" id="ARBA00000707"/>
    </source>
</evidence>
<feature type="compositionally biased region" description="Basic and acidic residues" evidence="4">
    <location>
        <begin position="335"/>
        <end position="344"/>
    </location>
</feature>
<protein>
    <recommendedName>
        <fullName evidence="3">ubiquitinyl hydrolase 1</fullName>
        <ecNumber evidence="3">3.4.19.12</ecNumber>
    </recommendedName>
</protein>
<comment type="similarity">
    <text evidence="2">Belongs to the peptidase C19 family.</text>
</comment>
<dbReference type="OrthoDB" id="292964at2759"/>
<dbReference type="PRINTS" id="PR01217">
    <property type="entry name" value="PRICHEXTENSN"/>
</dbReference>
<dbReference type="Pfam" id="PF08969">
    <property type="entry name" value="USP8_dimer"/>
    <property type="match status" value="1"/>
</dbReference>
<organism evidence="6 7">
    <name type="scientific">Spodoptera litura</name>
    <name type="common">Asian cotton leafworm</name>
    <dbReference type="NCBI Taxonomy" id="69820"/>
    <lineage>
        <taxon>Eukaryota</taxon>
        <taxon>Metazoa</taxon>
        <taxon>Ecdysozoa</taxon>
        <taxon>Arthropoda</taxon>
        <taxon>Hexapoda</taxon>
        <taxon>Insecta</taxon>
        <taxon>Pterygota</taxon>
        <taxon>Neoptera</taxon>
        <taxon>Endopterygota</taxon>
        <taxon>Lepidoptera</taxon>
        <taxon>Glossata</taxon>
        <taxon>Ditrysia</taxon>
        <taxon>Noctuoidea</taxon>
        <taxon>Noctuidae</taxon>
        <taxon>Amphipyrinae</taxon>
        <taxon>Spodoptera</taxon>
    </lineage>
</organism>
<feature type="region of interest" description="Disordered" evidence="4">
    <location>
        <begin position="506"/>
        <end position="529"/>
    </location>
</feature>
<dbReference type="AlphaFoldDB" id="A0A9J7DQ96"/>
<dbReference type="Pfam" id="PF00443">
    <property type="entry name" value="UCH"/>
    <property type="match status" value="1"/>
</dbReference>
<dbReference type="InterPro" id="IPR028889">
    <property type="entry name" value="USP"/>
</dbReference>
<dbReference type="InterPro" id="IPR001394">
    <property type="entry name" value="Peptidase_C19_UCH"/>
</dbReference>
<dbReference type="PROSITE" id="PS00973">
    <property type="entry name" value="USP_2"/>
    <property type="match status" value="1"/>
</dbReference>
<feature type="compositionally biased region" description="Basic and acidic residues" evidence="4">
    <location>
        <begin position="760"/>
        <end position="770"/>
    </location>
</feature>
<sequence length="1170" mass="134394">MTETRKLQLHLGKCIEDLDKLHNVPDLKSKRANLLCKTALKLFESAEESREKGDEEYSYVYYMKYLRVIAYISKDKDYLKDKTYYNNMLGPKNPNKAIDQAEKLKNSLIDRYQQEQKEKRLNDIKENELIKQNIDENRKKMAEAAPVIEPPQPLGLPGPDEVTIKSEMLYSILKNGRIKVMILDARPGKDYIESHINYPACISVPEECISPGQSANVLEQNLPLASRPVWAERANMELIVMLDWNSTAVIPGKTLHLLKTTLLKWDVKVQYSRPPLALLSGYEDWLLKYPACTTNPQAVPPRQDDFMDDMLGEIEYPNWSDLSPSAAAAPAAPRKPGEPVVDRSSKAAAVQMYSERARNMAQILEQQERIADTSLTLEMQRIEAEQDWEKVREQREAEMQDELRAMYKLREQEIISQLMQLENKQYDMEQENQSLREQLEEYQRKEREEAEKMAETISATSEDTEAADAEASRAVAAAARELAAARARIAAVTLQRRQLDRTREALEHERKRKLQHARHNKPDAHKPSHVRTVLHYTPHNKPDAHKPSHVRTVLHYTPHNKPDAHKPSHVRTVLHYTPHNKPDAHKPSHVRTVLHYTPHNKPDAHKPSHVRTVLHYTPHNKPDAHKPSHVRTVLHYTPHNKPDAHKPSHVRTVLHYTPHNKPDAHKPSHVRTVLHYTPHNKPDAHKPSHVRTVLHYTPHNKPDAHKPSHVRTVLHYTPHNKPDAHKPSHVRTVLHYTPHNKPDAHKPSHVRTVLHYTPHNKPDAHKPSHDEDGDSYMMSPDSPGAAGLNRSHSSPNIAKVSSDEEEPCVPAFDRSTKPTKVAPSSDLHQRDFQPVWGDVGRGLTGLKNLGNTCYMNSIIQCLNNTAILVTYFCNGQYLEHVNRSHSTRGAIAEELAAVVRALWSGQYRFIATRDLRNEVGKHQRAFRGCEQQDSHEFLTILMDWLHLDLQFSINVPQHKDNLPPSEKAWHEYTKSKESLILRLFYGQIKSTVRCTVCGKQSVTYESFSNLSLELPANANRCSLSDCLKLYLNDETIPGWNCPNCKEKRDALKKLDISRLPPVLVIHFKRFYVDPKEYMCNAYRKKQTYIDFPFEELDMRQFAHCTSSHAYNLYAVSNHYGSMEGGHYTAYCKSSVYGKWYKYDDHVVTEIPSSEVKSSAAYILFYSTRAS</sequence>